<evidence type="ECO:0000313" key="8">
    <source>
        <dbReference type="Proteomes" id="UP001523392"/>
    </source>
</evidence>
<dbReference type="Gene3D" id="3.40.640.10">
    <property type="entry name" value="Type I PLP-dependent aspartate aminotransferase-like (Major domain)"/>
    <property type="match status" value="1"/>
</dbReference>
<dbReference type="SUPFAM" id="SSF46785">
    <property type="entry name" value="Winged helix' DNA-binding domain"/>
    <property type="match status" value="1"/>
</dbReference>
<dbReference type="PANTHER" id="PTHR46577">
    <property type="entry name" value="HTH-TYPE TRANSCRIPTIONAL REGULATORY PROTEIN GABR"/>
    <property type="match status" value="1"/>
</dbReference>
<dbReference type="InterPro" id="IPR036388">
    <property type="entry name" value="WH-like_DNA-bd_sf"/>
</dbReference>
<dbReference type="InterPro" id="IPR036390">
    <property type="entry name" value="WH_DNA-bd_sf"/>
</dbReference>
<dbReference type="SMART" id="SM00345">
    <property type="entry name" value="HTH_GNTR"/>
    <property type="match status" value="1"/>
</dbReference>
<comment type="caution">
    <text evidence="7">The sequence shown here is derived from an EMBL/GenBank/DDBJ whole genome shotgun (WGS) entry which is preliminary data.</text>
</comment>
<gene>
    <name evidence="7" type="ORF">JYK14_11955</name>
</gene>
<dbReference type="InterPro" id="IPR015422">
    <property type="entry name" value="PyrdxlP-dep_Trfase_small"/>
</dbReference>
<organism evidence="7 8">
    <name type="scientific">Siccirubricoccus soli</name>
    <dbReference type="NCBI Taxonomy" id="2899147"/>
    <lineage>
        <taxon>Bacteria</taxon>
        <taxon>Pseudomonadati</taxon>
        <taxon>Pseudomonadota</taxon>
        <taxon>Alphaproteobacteria</taxon>
        <taxon>Acetobacterales</taxon>
        <taxon>Roseomonadaceae</taxon>
        <taxon>Siccirubricoccus</taxon>
    </lineage>
</organism>
<dbReference type="GO" id="GO:0008483">
    <property type="term" value="F:transaminase activity"/>
    <property type="evidence" value="ECO:0007669"/>
    <property type="project" value="UniProtKB-KW"/>
</dbReference>
<dbReference type="InterPro" id="IPR004839">
    <property type="entry name" value="Aminotransferase_I/II_large"/>
</dbReference>
<dbReference type="CDD" id="cd00609">
    <property type="entry name" value="AAT_like"/>
    <property type="match status" value="1"/>
</dbReference>
<dbReference type="CDD" id="cd07377">
    <property type="entry name" value="WHTH_GntR"/>
    <property type="match status" value="1"/>
</dbReference>
<dbReference type="PROSITE" id="PS50949">
    <property type="entry name" value="HTH_GNTR"/>
    <property type="match status" value="1"/>
</dbReference>
<evidence type="ECO:0000256" key="1">
    <source>
        <dbReference type="ARBA" id="ARBA00005384"/>
    </source>
</evidence>
<keyword evidence="3" id="KW-0805">Transcription regulation</keyword>
<keyword evidence="2" id="KW-0663">Pyridoxal phosphate</keyword>
<evidence type="ECO:0000259" key="6">
    <source>
        <dbReference type="PROSITE" id="PS50949"/>
    </source>
</evidence>
<comment type="similarity">
    <text evidence="1">In the C-terminal section; belongs to the class-I pyridoxal-phosphate-dependent aminotransferase family.</text>
</comment>
<evidence type="ECO:0000313" key="7">
    <source>
        <dbReference type="EMBL" id="MCO6416868.1"/>
    </source>
</evidence>
<keyword evidence="8" id="KW-1185">Reference proteome</keyword>
<evidence type="ECO:0000256" key="5">
    <source>
        <dbReference type="ARBA" id="ARBA00023163"/>
    </source>
</evidence>
<accession>A0ABT1D4L8</accession>
<evidence type="ECO:0000256" key="4">
    <source>
        <dbReference type="ARBA" id="ARBA00023125"/>
    </source>
</evidence>
<evidence type="ECO:0000256" key="2">
    <source>
        <dbReference type="ARBA" id="ARBA00022898"/>
    </source>
</evidence>
<dbReference type="Gene3D" id="3.90.1150.10">
    <property type="entry name" value="Aspartate Aminotransferase, domain 1"/>
    <property type="match status" value="1"/>
</dbReference>
<evidence type="ECO:0000256" key="3">
    <source>
        <dbReference type="ARBA" id="ARBA00023015"/>
    </source>
</evidence>
<dbReference type="EMBL" id="JAFIRR010000070">
    <property type="protein sequence ID" value="MCO6416868.1"/>
    <property type="molecule type" value="Genomic_DNA"/>
</dbReference>
<dbReference type="InterPro" id="IPR000524">
    <property type="entry name" value="Tscrpt_reg_HTH_GntR"/>
</dbReference>
<keyword evidence="7" id="KW-0032">Aminotransferase</keyword>
<dbReference type="InterPro" id="IPR015421">
    <property type="entry name" value="PyrdxlP-dep_Trfase_major"/>
</dbReference>
<reference evidence="7 8" key="1">
    <citation type="submission" date="2021-12" db="EMBL/GenBank/DDBJ databases">
        <title>Siccirubricoccus leaddurans sp. nov., a high concentration Zn2+ tolerance bacterium.</title>
        <authorList>
            <person name="Cao Y."/>
        </authorList>
    </citation>
    <scope>NUCLEOTIDE SEQUENCE [LARGE SCALE GENOMIC DNA]</scope>
    <source>
        <strain evidence="7 8">KC 17139</strain>
    </source>
</reference>
<dbReference type="Pfam" id="PF00155">
    <property type="entry name" value="Aminotran_1_2"/>
    <property type="match status" value="1"/>
</dbReference>
<dbReference type="Proteomes" id="UP001523392">
    <property type="component" value="Unassembled WGS sequence"/>
</dbReference>
<dbReference type="SUPFAM" id="SSF53383">
    <property type="entry name" value="PLP-dependent transferases"/>
    <property type="match status" value="1"/>
</dbReference>
<feature type="domain" description="HTH gntR-type" evidence="6">
    <location>
        <begin position="13"/>
        <end position="81"/>
    </location>
</feature>
<dbReference type="InterPro" id="IPR015424">
    <property type="entry name" value="PyrdxlP-dep_Trfase"/>
</dbReference>
<sequence>MSVWTPRLAPGAGPIYLAIAEAIAAAIVRGELRPGERLPTHRALAEALGVDLTTVTRAYAEARRRGLVEAVVGRGTFIRAASSTPAATAGKVDLTMNLPPMPAELPGLLQRGLARLLAEGDPAELLTYRRGAGALAERAAGAAWLSPVLPGLEPDRVLLSPGAQPALLAVLGLLAAPGELVLTEQLTYPGLRNAAARLRLRLHGLPGDAAGLLPEALEAACRTLRPRALYCIPTLQNPMAVTLPPERRHAIADIARRHGLPILEDDAYGLLPARPLPALASLAPELVWHVSTLAKLLSPALRLAYVAAPDAAAAGRLAAALRANVLMPSPLLSGLATGWMEDGTAARLRDAVRAEAMARQALARDILPAALITAPPEGLHLWLRLPAPWGRRDFIARLREERGLAVVPSDAFAPDPAVPPPDAVRLSLGAAPGRAALREALQAVAAMLGAAVPAELDVV</sequence>
<dbReference type="Gene3D" id="1.10.10.10">
    <property type="entry name" value="Winged helix-like DNA-binding domain superfamily/Winged helix DNA-binding domain"/>
    <property type="match status" value="1"/>
</dbReference>
<dbReference type="PANTHER" id="PTHR46577:SF1">
    <property type="entry name" value="HTH-TYPE TRANSCRIPTIONAL REGULATORY PROTEIN GABR"/>
    <property type="match status" value="1"/>
</dbReference>
<dbReference type="Pfam" id="PF00392">
    <property type="entry name" value="GntR"/>
    <property type="match status" value="1"/>
</dbReference>
<protein>
    <submittedName>
        <fullName evidence="7">PLP-dependent aminotransferase family protein</fullName>
    </submittedName>
</protein>
<name>A0ABT1D4L8_9PROT</name>
<dbReference type="InterPro" id="IPR051446">
    <property type="entry name" value="HTH_trans_reg/aminotransferase"/>
</dbReference>
<keyword evidence="5" id="KW-0804">Transcription</keyword>
<dbReference type="RefSeq" id="WP_252953497.1">
    <property type="nucleotide sequence ID" value="NZ_JAFIRR010000070.1"/>
</dbReference>
<keyword evidence="4" id="KW-0238">DNA-binding</keyword>
<keyword evidence="7" id="KW-0808">Transferase</keyword>
<proteinExistence type="inferred from homology"/>